<dbReference type="InterPro" id="IPR025506">
    <property type="entry name" value="Abi_alpha"/>
</dbReference>
<organism evidence="2">
    <name type="scientific">Chitinibacter mangrovi</name>
    <dbReference type="NCBI Taxonomy" id="3153927"/>
    <lineage>
        <taxon>Bacteria</taxon>
        <taxon>Pseudomonadati</taxon>
        <taxon>Pseudomonadota</taxon>
        <taxon>Betaproteobacteria</taxon>
        <taxon>Neisseriales</taxon>
        <taxon>Chitinibacteraceae</taxon>
        <taxon>Chitinibacter</taxon>
    </lineage>
</organism>
<dbReference type="AlphaFoldDB" id="A0AAU7FAD9"/>
<gene>
    <name evidence="2" type="ORF">ABHF33_01000</name>
</gene>
<accession>A0AAU7FAD9</accession>
<feature type="coiled-coil region" evidence="1">
    <location>
        <begin position="131"/>
        <end position="165"/>
    </location>
</feature>
<name>A0AAU7FAD9_9NEIS</name>
<proteinExistence type="predicted"/>
<evidence type="ECO:0000256" key="1">
    <source>
        <dbReference type="SAM" id="Coils"/>
    </source>
</evidence>
<dbReference type="Pfam" id="PF14337">
    <property type="entry name" value="Abi_alpha"/>
    <property type="match status" value="1"/>
</dbReference>
<protein>
    <submittedName>
        <fullName evidence="2">Abi-alpha family protein</fullName>
    </submittedName>
</protein>
<keyword evidence="1" id="KW-0175">Coiled coil</keyword>
<evidence type="ECO:0000313" key="2">
    <source>
        <dbReference type="EMBL" id="XBM00892.1"/>
    </source>
</evidence>
<sequence length="180" mass="20728">MSNDNKTTSIDFSSKTVECGIDIVKNFVDKLVLPPIEELGLLVRDQISYWRFNNQVKILNKAKILCEDNNISIKAITPKLLCPYLENASLEDDEALQDKWANLLVNMVDSQQNIQNHVFPYILSQLSKDEFELLEASLLDKEARVSSLEEELSNFIENRATMEHNLRSKIEALNKKRKMI</sequence>
<dbReference type="KEGG" id="cmav:ABHF33_01000"/>
<dbReference type="EMBL" id="CP157355">
    <property type="protein sequence ID" value="XBM00892.1"/>
    <property type="molecule type" value="Genomic_DNA"/>
</dbReference>
<dbReference type="RefSeq" id="WP_348945219.1">
    <property type="nucleotide sequence ID" value="NZ_CP157355.1"/>
</dbReference>
<reference evidence="2" key="1">
    <citation type="submission" date="2024-05" db="EMBL/GenBank/DDBJ databases">
        <authorList>
            <person name="Yang L."/>
            <person name="Pan L."/>
        </authorList>
    </citation>
    <scope>NUCLEOTIDE SEQUENCE</scope>
    <source>
        <strain evidence="2">FCG-7</strain>
    </source>
</reference>